<dbReference type="AlphaFoldDB" id="A0A2Z5Y0X2"/>
<evidence type="ECO:0000313" key="1">
    <source>
        <dbReference type="EMBL" id="BBC60477.1"/>
    </source>
</evidence>
<reference evidence="1 2" key="1">
    <citation type="submission" date="2018-01" db="EMBL/GenBank/DDBJ databases">
        <title>Whole genome sequence of Melissococcus plutonius DAT561.</title>
        <authorList>
            <person name="Okumura K."/>
            <person name="Takamatsu D."/>
            <person name="Okura M."/>
        </authorList>
    </citation>
    <scope>NUCLEOTIDE SEQUENCE [LARGE SCALE GENOMIC DNA]</scope>
    <source>
        <strain evidence="1 2">DAT561</strain>
    </source>
</reference>
<evidence type="ECO:0008006" key="3">
    <source>
        <dbReference type="Google" id="ProtNLM"/>
    </source>
</evidence>
<dbReference type="Pfam" id="PF12732">
    <property type="entry name" value="YtxH"/>
    <property type="match status" value="1"/>
</dbReference>
<dbReference type="EMBL" id="AP018492">
    <property type="protein sequence ID" value="BBC60477.1"/>
    <property type="molecule type" value="Genomic_DNA"/>
</dbReference>
<sequence length="111" mass="12750">MRKLTSGLLFGSTIGTITGLFLAPHSGKETRTNIRNSTTDFIYSVQDTHEKIINVQKAIGEIKEVSKTTIPILTKELTRDIERYHFQMEPRIQRATQQVKKIQSEYLNVEK</sequence>
<dbReference type="OMA" id="RVETFEF"/>
<dbReference type="Proteomes" id="UP000269226">
    <property type="component" value="Chromosome"/>
</dbReference>
<dbReference type="InterPro" id="IPR024623">
    <property type="entry name" value="YtxH"/>
</dbReference>
<evidence type="ECO:0000313" key="2">
    <source>
        <dbReference type="Proteomes" id="UP000269226"/>
    </source>
</evidence>
<gene>
    <name evidence="1" type="ORF">DAT561_0338</name>
</gene>
<accession>A0A2Z5Y0X2</accession>
<name>A0A2Z5Y0X2_9ENTE</name>
<dbReference type="RefSeq" id="WP_013774590.1">
    <property type="nucleotide sequence ID" value="NZ_AP018492.1"/>
</dbReference>
<protein>
    <recommendedName>
        <fullName evidence="3">Gas vesicle protein</fullName>
    </recommendedName>
</protein>
<organism evidence="1 2">
    <name type="scientific">Melissococcus plutonius</name>
    <dbReference type="NCBI Taxonomy" id="33970"/>
    <lineage>
        <taxon>Bacteria</taxon>
        <taxon>Bacillati</taxon>
        <taxon>Bacillota</taxon>
        <taxon>Bacilli</taxon>
        <taxon>Lactobacillales</taxon>
        <taxon>Enterococcaceae</taxon>
        <taxon>Melissococcus</taxon>
    </lineage>
</organism>
<proteinExistence type="predicted"/>
<dbReference type="GeneID" id="57042899"/>